<accession>A0A4S4MY34</accession>
<protein>
    <submittedName>
        <fullName evidence="1">Uncharacterized protein</fullName>
    </submittedName>
</protein>
<gene>
    <name evidence="1" type="ORF">EUX98_g5874</name>
</gene>
<evidence type="ECO:0000313" key="2">
    <source>
        <dbReference type="Proteomes" id="UP000308730"/>
    </source>
</evidence>
<name>A0A4S4MY34_9APHY</name>
<dbReference type="Proteomes" id="UP000308730">
    <property type="component" value="Unassembled WGS sequence"/>
</dbReference>
<evidence type="ECO:0000313" key="1">
    <source>
        <dbReference type="EMBL" id="THH28310.1"/>
    </source>
</evidence>
<dbReference type="AlphaFoldDB" id="A0A4S4MY34"/>
<dbReference type="EMBL" id="SGPM01000187">
    <property type="protein sequence ID" value="THH28310.1"/>
    <property type="molecule type" value="Genomic_DNA"/>
</dbReference>
<comment type="caution">
    <text evidence="1">The sequence shown here is derived from an EMBL/GenBank/DDBJ whole genome shotgun (WGS) entry which is preliminary data.</text>
</comment>
<keyword evidence="2" id="KW-1185">Reference proteome</keyword>
<reference evidence="1 2" key="1">
    <citation type="submission" date="2019-02" db="EMBL/GenBank/DDBJ databases">
        <title>Genome sequencing of the rare red list fungi Antrodiella citrinella (Flaviporus citrinellus).</title>
        <authorList>
            <person name="Buettner E."/>
            <person name="Kellner H."/>
        </authorList>
    </citation>
    <scope>NUCLEOTIDE SEQUENCE [LARGE SCALE GENOMIC DNA]</scope>
    <source>
        <strain evidence="1 2">DSM 108506</strain>
    </source>
</reference>
<proteinExistence type="predicted"/>
<sequence length="236" mass="26622">MASARLVITTPALEKLFREEISEQSWEFEGSRVATMLSPKSMKQDVSRRVEQFKFNTQWGPGHGMFRLTDHNCDITRPEICAAIAKATDCMPKYSPAAASYYSFVRYVNSCLAACQTVLPELKQSDYWYNKLRFLGFNKTTQDAITGVDSLIRNKLKAGQVPVLYWSSPTTDQQRDATSDRNKLLRQCASSLSHSRLGTGLQFNVMRAILPVVPPRRAHAEYGPEHIFAQGSVFCL</sequence>
<organism evidence="1 2">
    <name type="scientific">Antrodiella citrinella</name>
    <dbReference type="NCBI Taxonomy" id="2447956"/>
    <lineage>
        <taxon>Eukaryota</taxon>
        <taxon>Fungi</taxon>
        <taxon>Dikarya</taxon>
        <taxon>Basidiomycota</taxon>
        <taxon>Agaricomycotina</taxon>
        <taxon>Agaricomycetes</taxon>
        <taxon>Polyporales</taxon>
        <taxon>Steccherinaceae</taxon>
        <taxon>Antrodiella</taxon>
    </lineage>
</organism>